<dbReference type="HOGENOM" id="CLU_023627_0_0_6"/>
<accession>Q1Z8Y9</accession>
<proteinExistence type="predicted"/>
<dbReference type="OrthoDB" id="9772295at2"/>
<name>Q1Z8Y9_9GAMM</name>
<reference evidence="1 2" key="1">
    <citation type="submission" date="2006-03" db="EMBL/GenBank/DDBJ databases">
        <authorList>
            <person name="Bartlett D.H."/>
            <person name="Valle G."/>
            <person name="Lauro F.M."/>
            <person name="Vezzi A."/>
            <person name="Simonato F."/>
            <person name="Eloe E."/>
            <person name="Vitulo N."/>
            <person name="Stratton T.K."/>
            <person name="D'angelo M."/>
            <person name="Ferriera S."/>
            <person name="Johnson J."/>
            <person name="Kravitz S."/>
            <person name="Beeson K."/>
            <person name="Sutton G."/>
            <person name="Rogers Y."/>
            <person name="Friedman R."/>
            <person name="Frazier M."/>
            <person name="Venter J.C."/>
        </authorList>
    </citation>
    <scope>NUCLEOTIDE SEQUENCE [LARGE SCALE GENOMIC DNA]</scope>
    <source>
        <strain evidence="1 2">3TCK</strain>
    </source>
</reference>
<gene>
    <name evidence="1" type="ORF">P3TCK_20835</name>
</gene>
<dbReference type="Proteomes" id="UP000003789">
    <property type="component" value="Unassembled WGS sequence"/>
</dbReference>
<sequence length="500" mass="56906">MEGLTYRQASRFLDMATMGIKKGDVDTFLAVDDRSAWIDAQFVEPYASHLNQTNYQAQQRGKNTVTQEMRVCAWFDIALWQGAQLRQRMAFALSQILVVGDRDAQLAPYPADMASFYDLLTENAFSNYRDLLEKVTRSPVMGLFLTLEGNKAESVTGQPPDQNYAREVMQLFSLGLHKLNLDGTYILDNNGIPEDTYTDDDIDNLARLFTGWEQDGNNLSTPMVINDMYHDMGNKRILNHNFPEGVGAEQELQQFLDVIMAHQNTAPFISTLLIKRFVTSNPTPAYVERVSNTFINTNGELGAVIKAILTDPEVLKENSINIAKMREPLLAMTYFYRAMDAYPGQSGDIVYDTMNYQDTFSQYPLGSPSVFNFFSPDHSPQGYLMNAGLTAPEFELIDWSQIIKISNVFYRTALDYGQNRNKTNNKKEMYIAPLDMEEAANNEDKALLLSLVRNRFLHGEIIPELEARLSAIYDTHDRKYWAVPKIIFFALISPNFMVQE</sequence>
<dbReference type="RefSeq" id="WP_006232088.1">
    <property type="nucleotide sequence ID" value="NZ_CH724135.1"/>
</dbReference>
<dbReference type="PANTHER" id="PTHR43737">
    <property type="entry name" value="BLL7424 PROTEIN"/>
    <property type="match status" value="1"/>
</dbReference>
<dbReference type="EMBL" id="AAPH01000002">
    <property type="protein sequence ID" value="EAS44969.1"/>
    <property type="molecule type" value="Genomic_DNA"/>
</dbReference>
<dbReference type="AlphaFoldDB" id="Q1Z8Y9"/>
<dbReference type="InterPro" id="IPR014917">
    <property type="entry name" value="DUF1800"/>
</dbReference>
<evidence type="ECO:0000313" key="2">
    <source>
        <dbReference type="Proteomes" id="UP000003789"/>
    </source>
</evidence>
<evidence type="ECO:0000313" key="1">
    <source>
        <dbReference type="EMBL" id="EAS44969.1"/>
    </source>
</evidence>
<dbReference type="PANTHER" id="PTHR43737:SF1">
    <property type="entry name" value="DUF1501 DOMAIN-CONTAINING PROTEIN"/>
    <property type="match status" value="1"/>
</dbReference>
<organism evidence="1 2">
    <name type="scientific">Photobacterium profundum 3TCK</name>
    <dbReference type="NCBI Taxonomy" id="314280"/>
    <lineage>
        <taxon>Bacteria</taxon>
        <taxon>Pseudomonadati</taxon>
        <taxon>Pseudomonadota</taxon>
        <taxon>Gammaproteobacteria</taxon>
        <taxon>Vibrionales</taxon>
        <taxon>Vibrionaceae</taxon>
        <taxon>Photobacterium</taxon>
    </lineage>
</organism>
<dbReference type="Pfam" id="PF08811">
    <property type="entry name" value="DUF1800"/>
    <property type="match status" value="1"/>
</dbReference>
<protein>
    <submittedName>
        <fullName evidence="1">Uncharacterized protein conserved in bacteria</fullName>
    </submittedName>
</protein>
<comment type="caution">
    <text evidence="1">The sequence shown here is derived from an EMBL/GenBank/DDBJ whole genome shotgun (WGS) entry which is preliminary data.</text>
</comment>